<dbReference type="SUPFAM" id="SSF49879">
    <property type="entry name" value="SMAD/FHA domain"/>
    <property type="match status" value="1"/>
</dbReference>
<comment type="catalytic activity">
    <reaction evidence="6">
        <text>L-seryl-[protein] + ATP = O-phospho-L-seryl-[protein] + ADP + H(+)</text>
        <dbReference type="Rhea" id="RHEA:17989"/>
        <dbReference type="Rhea" id="RHEA-COMP:9863"/>
        <dbReference type="Rhea" id="RHEA-COMP:11604"/>
        <dbReference type="ChEBI" id="CHEBI:15378"/>
        <dbReference type="ChEBI" id="CHEBI:29999"/>
        <dbReference type="ChEBI" id="CHEBI:30616"/>
        <dbReference type="ChEBI" id="CHEBI:83421"/>
        <dbReference type="ChEBI" id="CHEBI:456216"/>
        <dbReference type="EC" id="2.7.11.1"/>
    </reaction>
</comment>
<comment type="catalytic activity">
    <reaction evidence="5">
        <text>L-threonyl-[protein] + ATP = O-phospho-L-threonyl-[protein] + ADP + H(+)</text>
        <dbReference type="Rhea" id="RHEA:46608"/>
        <dbReference type="Rhea" id="RHEA-COMP:11060"/>
        <dbReference type="Rhea" id="RHEA-COMP:11605"/>
        <dbReference type="ChEBI" id="CHEBI:15378"/>
        <dbReference type="ChEBI" id="CHEBI:30013"/>
        <dbReference type="ChEBI" id="CHEBI:30616"/>
        <dbReference type="ChEBI" id="CHEBI:61977"/>
        <dbReference type="ChEBI" id="CHEBI:456216"/>
        <dbReference type="EC" id="2.7.11.1"/>
    </reaction>
</comment>
<dbReference type="GO" id="GO:0044773">
    <property type="term" value="P:mitotic DNA damage checkpoint signaling"/>
    <property type="evidence" value="ECO:0007669"/>
    <property type="project" value="TreeGrafter"/>
</dbReference>
<dbReference type="InterPro" id="IPR008271">
    <property type="entry name" value="Ser/Thr_kinase_AS"/>
</dbReference>
<dbReference type="Gene3D" id="2.60.200.20">
    <property type="match status" value="1"/>
</dbReference>
<proteinExistence type="inferred from homology"/>
<name>A0A6G1MP47_ORBOL</name>
<dbReference type="SMART" id="SM00220">
    <property type="entry name" value="S_TKc"/>
    <property type="match status" value="1"/>
</dbReference>
<dbReference type="PROSITE" id="PS00108">
    <property type="entry name" value="PROTEIN_KINASE_ST"/>
    <property type="match status" value="1"/>
</dbReference>
<dbReference type="InterPro" id="IPR000253">
    <property type="entry name" value="FHA_dom"/>
</dbReference>
<dbReference type="PANTHER" id="PTHR44167:SF24">
    <property type="entry name" value="SERINE_THREONINE-PROTEIN KINASE CHK2"/>
    <property type="match status" value="1"/>
</dbReference>
<dbReference type="InterPro" id="IPR011009">
    <property type="entry name" value="Kinase-like_dom_sf"/>
</dbReference>
<evidence type="ECO:0000256" key="2">
    <source>
        <dbReference type="ARBA" id="ARBA00012513"/>
    </source>
</evidence>
<evidence type="ECO:0000313" key="8">
    <source>
        <dbReference type="Proteomes" id="UP000483672"/>
    </source>
</evidence>
<dbReference type="Pfam" id="PF00498">
    <property type="entry name" value="FHA"/>
    <property type="match status" value="1"/>
</dbReference>
<dbReference type="Gene3D" id="1.10.510.10">
    <property type="entry name" value="Transferase(Phosphotransferase) domain 1"/>
    <property type="match status" value="1"/>
</dbReference>
<comment type="similarity">
    <text evidence="1">Belongs to the protein kinase superfamily. CAMK Ser/Thr protein kinase family. CHEK2 subfamily.</text>
</comment>
<dbReference type="InterPro" id="IPR008984">
    <property type="entry name" value="SMAD_FHA_dom_sf"/>
</dbReference>
<reference evidence="7 8" key="1">
    <citation type="submission" date="2019-06" db="EMBL/GenBank/DDBJ databases">
        <authorList>
            <person name="Palmer J.M."/>
        </authorList>
    </citation>
    <scope>NUCLEOTIDE SEQUENCE [LARGE SCALE GENOMIC DNA]</scope>
    <source>
        <strain evidence="7 8">TWF191</strain>
    </source>
</reference>
<keyword evidence="4" id="KW-0418">Kinase</keyword>
<dbReference type="CDD" id="cd00060">
    <property type="entry name" value="FHA"/>
    <property type="match status" value="1"/>
</dbReference>
<dbReference type="Pfam" id="PF00069">
    <property type="entry name" value="Pkinase"/>
    <property type="match status" value="1"/>
</dbReference>
<keyword evidence="3" id="KW-0723">Serine/threonine-protein kinase</keyword>
<evidence type="ECO:0000256" key="5">
    <source>
        <dbReference type="ARBA" id="ARBA00047899"/>
    </source>
</evidence>
<comment type="caution">
    <text evidence="7">The sequence shown here is derived from an EMBL/GenBank/DDBJ whole genome shotgun (WGS) entry which is preliminary data.</text>
</comment>
<evidence type="ECO:0000256" key="4">
    <source>
        <dbReference type="ARBA" id="ARBA00022777"/>
    </source>
</evidence>
<dbReference type="GO" id="GO:0005524">
    <property type="term" value="F:ATP binding"/>
    <property type="evidence" value="ECO:0007669"/>
    <property type="project" value="InterPro"/>
</dbReference>
<evidence type="ECO:0000256" key="6">
    <source>
        <dbReference type="ARBA" id="ARBA00048679"/>
    </source>
</evidence>
<dbReference type="EMBL" id="WIPF01000002">
    <property type="protein sequence ID" value="KAF3231923.1"/>
    <property type="molecule type" value="Genomic_DNA"/>
</dbReference>
<dbReference type="EC" id="2.7.11.1" evidence="2"/>
<evidence type="ECO:0000256" key="1">
    <source>
        <dbReference type="ARBA" id="ARBA00005575"/>
    </source>
</evidence>
<organism evidence="7 8">
    <name type="scientific">Orbilia oligospora</name>
    <name type="common">Nematode-trapping fungus</name>
    <name type="synonym">Arthrobotrys oligospora</name>
    <dbReference type="NCBI Taxonomy" id="2813651"/>
    <lineage>
        <taxon>Eukaryota</taxon>
        <taxon>Fungi</taxon>
        <taxon>Dikarya</taxon>
        <taxon>Ascomycota</taxon>
        <taxon>Pezizomycotina</taxon>
        <taxon>Orbiliomycetes</taxon>
        <taxon>Orbiliales</taxon>
        <taxon>Orbiliaceae</taxon>
        <taxon>Orbilia</taxon>
    </lineage>
</organism>
<dbReference type="PROSITE" id="PS50011">
    <property type="entry name" value="PROTEIN_KINASE_DOM"/>
    <property type="match status" value="1"/>
</dbReference>
<gene>
    <name evidence="7" type="ORF">TWF191_003899</name>
</gene>
<dbReference type="PROSITE" id="PS50006">
    <property type="entry name" value="FHA_DOMAIN"/>
    <property type="match status" value="1"/>
</dbReference>
<dbReference type="PANTHER" id="PTHR44167">
    <property type="entry name" value="OVARIAN-SPECIFIC SERINE/THREONINE-PROTEIN KINASE LOK-RELATED"/>
    <property type="match status" value="1"/>
</dbReference>
<dbReference type="GO" id="GO:0005737">
    <property type="term" value="C:cytoplasm"/>
    <property type="evidence" value="ECO:0007669"/>
    <property type="project" value="TreeGrafter"/>
</dbReference>
<sequence length="556" mass="63721">MAPISNRFPEITPETILYILPIIGSIDGFVDEPNNAERAKNIPIYYEERGAGSLKRGLELCWKRPPKSIERGFRFGSDPDCEVYLPKSHPEFGELAVSGVHCRIHFNPISGLLLLTDSSKHGTHISNGGGMVKELKAEATTVLESKWTIRIADVYRFSVVIPWENSNYEHYIRKLKEHVPTARYAPQPTPFENTNLEPTNDQKYRKWKPLSKGHFGEVHLFVERSSGNLVAGKEFLTYQEGVNEIKILSKLRHPAIIRFIEIFPRERGQDQSRDQTFKHDILIMEYSPYGDLSKFDLPSWSEADKLEAFCQLLSGLAYLHKIKIMHRDIKLENIVLISHSPLILKYVDFGLSKRVTPEMTLSGTFVYRAPEYFNSEEVLPVADVWSLGVTFLFFYFPKNEVFEFAPTAKVQTSEWPSQVREYAKGIKYLPSQNLLRGMTAHSRISRWSAKHALEYAQDEATKLSAGIPRNFVCGQKRRSRSDNHIDNDDVKRVKSTSLITKTNPTGEHQLEKILPVEAVSQVEETRLVEEKSSSTDAPPAHKRPRLSWLSWLYPLY</sequence>
<dbReference type="Proteomes" id="UP000483672">
    <property type="component" value="Unassembled WGS sequence"/>
</dbReference>
<accession>A0A6G1MP47</accession>
<dbReference type="SUPFAM" id="SSF56112">
    <property type="entry name" value="Protein kinase-like (PK-like)"/>
    <property type="match status" value="1"/>
</dbReference>
<protein>
    <recommendedName>
        <fullName evidence="2">non-specific serine/threonine protein kinase</fullName>
        <ecNumber evidence="2">2.7.11.1</ecNumber>
    </recommendedName>
</protein>
<dbReference type="GO" id="GO:0005634">
    <property type="term" value="C:nucleus"/>
    <property type="evidence" value="ECO:0007669"/>
    <property type="project" value="TreeGrafter"/>
</dbReference>
<dbReference type="InterPro" id="IPR000719">
    <property type="entry name" value="Prot_kinase_dom"/>
</dbReference>
<dbReference type="AlphaFoldDB" id="A0A6G1MP47"/>
<keyword evidence="4" id="KW-0808">Transferase</keyword>
<evidence type="ECO:0000256" key="3">
    <source>
        <dbReference type="ARBA" id="ARBA00022527"/>
    </source>
</evidence>
<dbReference type="CDD" id="cd00180">
    <property type="entry name" value="PKc"/>
    <property type="match status" value="1"/>
</dbReference>
<dbReference type="GO" id="GO:0004674">
    <property type="term" value="F:protein serine/threonine kinase activity"/>
    <property type="evidence" value="ECO:0007669"/>
    <property type="project" value="UniProtKB-KW"/>
</dbReference>
<evidence type="ECO:0000313" key="7">
    <source>
        <dbReference type="EMBL" id="KAF3231923.1"/>
    </source>
</evidence>